<dbReference type="Gene3D" id="1.10.3390.10">
    <property type="entry name" value="YejL-like"/>
    <property type="match status" value="1"/>
</dbReference>
<dbReference type="InterPro" id="IPR009857">
    <property type="entry name" value="UPF0352"/>
</dbReference>
<evidence type="ECO:0000313" key="2">
    <source>
        <dbReference type="EMBL" id="NMP32352.1"/>
    </source>
</evidence>
<reference evidence="2 3" key="1">
    <citation type="submission" date="2020-04" db="EMBL/GenBank/DDBJ databases">
        <title>Thalassotalea sp. M1531, isolated from the surface of marine red alga.</title>
        <authorList>
            <person name="Pang L."/>
            <person name="Lu D.-C."/>
        </authorList>
    </citation>
    <scope>NUCLEOTIDE SEQUENCE [LARGE SCALE GENOMIC DNA]</scope>
    <source>
        <strain evidence="2 3">M1531</strain>
    </source>
</reference>
<dbReference type="HAMAP" id="MF_00816">
    <property type="entry name" value="UPF0352"/>
    <property type="match status" value="1"/>
</dbReference>
<dbReference type="AlphaFoldDB" id="A0A7Y0LDW4"/>
<comment type="similarity">
    <text evidence="1">Belongs to the UPF0352 family.</text>
</comment>
<evidence type="ECO:0000256" key="1">
    <source>
        <dbReference type="HAMAP-Rule" id="MF_00816"/>
    </source>
</evidence>
<proteinExistence type="inferred from homology"/>
<comment type="caution">
    <text evidence="2">The sequence shown here is derived from an EMBL/GenBank/DDBJ whole genome shotgun (WGS) entry which is preliminary data.</text>
</comment>
<accession>A0A7Y0LDW4</accession>
<dbReference type="InterPro" id="IPR023202">
    <property type="entry name" value="YejL_sf"/>
</dbReference>
<dbReference type="SUPFAM" id="SSF158651">
    <property type="entry name" value="YejL-like"/>
    <property type="match status" value="1"/>
</dbReference>
<sequence length="71" mass="7907">MPIVSKYSNERVEKIIDNLLNVLIEEKASADLSLMCLGNVVTEVVHQQVPQAQQEQIVDNFAKALAQSVKK</sequence>
<dbReference type="Proteomes" id="UP000568664">
    <property type="component" value="Unassembled WGS sequence"/>
</dbReference>
<organism evidence="2 3">
    <name type="scientific">Thalassotalea algicola</name>
    <dbReference type="NCBI Taxonomy" id="2716224"/>
    <lineage>
        <taxon>Bacteria</taxon>
        <taxon>Pseudomonadati</taxon>
        <taxon>Pseudomonadota</taxon>
        <taxon>Gammaproteobacteria</taxon>
        <taxon>Alteromonadales</taxon>
        <taxon>Colwelliaceae</taxon>
        <taxon>Thalassotalea</taxon>
    </lineage>
</organism>
<name>A0A7Y0LDW4_9GAMM</name>
<protein>
    <recommendedName>
        <fullName evidence="1">UPF0352 protein HII17_12340</fullName>
    </recommendedName>
</protein>
<gene>
    <name evidence="2" type="ORF">HII17_12340</name>
</gene>
<keyword evidence="3" id="KW-1185">Reference proteome</keyword>
<dbReference type="RefSeq" id="WP_169075694.1">
    <property type="nucleotide sequence ID" value="NZ_JABBXH010000004.1"/>
</dbReference>
<dbReference type="Pfam" id="PF07208">
    <property type="entry name" value="DUF1414"/>
    <property type="match status" value="1"/>
</dbReference>
<dbReference type="EMBL" id="JABBXH010000004">
    <property type="protein sequence ID" value="NMP32352.1"/>
    <property type="molecule type" value="Genomic_DNA"/>
</dbReference>
<evidence type="ECO:0000313" key="3">
    <source>
        <dbReference type="Proteomes" id="UP000568664"/>
    </source>
</evidence>
<dbReference type="PIRSF" id="PIRSF006188">
    <property type="entry name" value="UCP006188"/>
    <property type="match status" value="1"/>
</dbReference>
<dbReference type="NCBIfam" id="NF010242">
    <property type="entry name" value="PRK13689.1"/>
    <property type="match status" value="1"/>
</dbReference>